<dbReference type="InterPro" id="IPR036736">
    <property type="entry name" value="ACP-like_sf"/>
</dbReference>
<dbReference type="SUPFAM" id="SSF47336">
    <property type="entry name" value="ACP-like"/>
    <property type="match status" value="1"/>
</dbReference>
<dbReference type="SUPFAM" id="SSF53474">
    <property type="entry name" value="alpha/beta-Hydrolases"/>
    <property type="match status" value="1"/>
</dbReference>
<dbReference type="InterPro" id="IPR010071">
    <property type="entry name" value="AA_adenyl_dom"/>
</dbReference>
<dbReference type="Gene3D" id="3.30.300.30">
    <property type="match status" value="1"/>
</dbReference>
<dbReference type="PANTHER" id="PTHR45527:SF1">
    <property type="entry name" value="FATTY ACID SYNTHASE"/>
    <property type="match status" value="1"/>
</dbReference>
<dbReference type="Pfam" id="PF00501">
    <property type="entry name" value="AMP-binding"/>
    <property type="match status" value="1"/>
</dbReference>
<dbReference type="GO" id="GO:0005737">
    <property type="term" value="C:cytoplasm"/>
    <property type="evidence" value="ECO:0007669"/>
    <property type="project" value="TreeGrafter"/>
</dbReference>
<keyword evidence="3" id="KW-0597">Phosphoprotein</keyword>
<organism evidence="6 7">
    <name type="scientific">Streptomyces subrutilus</name>
    <dbReference type="NCBI Taxonomy" id="36818"/>
    <lineage>
        <taxon>Bacteria</taxon>
        <taxon>Bacillati</taxon>
        <taxon>Actinomycetota</taxon>
        <taxon>Actinomycetes</taxon>
        <taxon>Kitasatosporales</taxon>
        <taxon>Streptomycetaceae</taxon>
        <taxon>Streptomyces</taxon>
    </lineage>
</organism>
<evidence type="ECO:0000256" key="4">
    <source>
        <dbReference type="SAM" id="MobiDB-lite"/>
    </source>
</evidence>
<dbReference type="Pfam" id="PF00550">
    <property type="entry name" value="PP-binding"/>
    <property type="match status" value="1"/>
</dbReference>
<dbReference type="InterPro" id="IPR042099">
    <property type="entry name" value="ANL_N_sf"/>
</dbReference>
<reference evidence="6" key="2">
    <citation type="submission" date="2020-09" db="EMBL/GenBank/DDBJ databases">
        <authorList>
            <person name="Sun Q."/>
            <person name="Ohkuma M."/>
        </authorList>
    </citation>
    <scope>NUCLEOTIDE SEQUENCE</scope>
    <source>
        <strain evidence="6">JCM 4834</strain>
    </source>
</reference>
<dbReference type="PANTHER" id="PTHR45527">
    <property type="entry name" value="NONRIBOSOMAL PEPTIDE SYNTHETASE"/>
    <property type="match status" value="1"/>
</dbReference>
<dbReference type="GO" id="GO:0031177">
    <property type="term" value="F:phosphopantetheine binding"/>
    <property type="evidence" value="ECO:0007669"/>
    <property type="project" value="TreeGrafter"/>
</dbReference>
<feature type="compositionally biased region" description="Low complexity" evidence="4">
    <location>
        <begin position="97"/>
        <end position="152"/>
    </location>
</feature>
<gene>
    <name evidence="6" type="ORF">GCM10010371_30180</name>
</gene>
<proteinExistence type="predicted"/>
<reference evidence="6" key="1">
    <citation type="journal article" date="2014" name="Int. J. Syst. Evol. Microbiol.">
        <title>Complete genome sequence of Corynebacterium casei LMG S-19264T (=DSM 44701T), isolated from a smear-ripened cheese.</title>
        <authorList>
            <consortium name="US DOE Joint Genome Institute (JGI-PGF)"/>
            <person name="Walter F."/>
            <person name="Albersmeier A."/>
            <person name="Kalinowski J."/>
            <person name="Ruckert C."/>
        </authorList>
    </citation>
    <scope>NUCLEOTIDE SEQUENCE</scope>
    <source>
        <strain evidence="6">JCM 4834</strain>
    </source>
</reference>
<dbReference type="CDD" id="cd05930">
    <property type="entry name" value="A_NRPS"/>
    <property type="match status" value="1"/>
</dbReference>
<feature type="compositionally biased region" description="Low complexity" evidence="4">
    <location>
        <begin position="40"/>
        <end position="68"/>
    </location>
</feature>
<dbReference type="EMBL" id="BMVX01000010">
    <property type="protein sequence ID" value="GGZ68192.1"/>
    <property type="molecule type" value="Genomic_DNA"/>
</dbReference>
<dbReference type="GO" id="GO:0043041">
    <property type="term" value="P:amino acid activation for nonribosomal peptide biosynthetic process"/>
    <property type="evidence" value="ECO:0007669"/>
    <property type="project" value="TreeGrafter"/>
</dbReference>
<feature type="region of interest" description="Disordered" evidence="4">
    <location>
        <begin position="1"/>
        <end position="152"/>
    </location>
</feature>
<dbReference type="PROSITE" id="PS00455">
    <property type="entry name" value="AMP_BINDING"/>
    <property type="match status" value="1"/>
</dbReference>
<keyword evidence="2" id="KW-0596">Phosphopantetheine</keyword>
<name>A0A918QQS1_9ACTN</name>
<dbReference type="NCBIfam" id="TIGR01733">
    <property type="entry name" value="AA-adenyl-dom"/>
    <property type="match status" value="1"/>
</dbReference>
<dbReference type="InterPro" id="IPR025110">
    <property type="entry name" value="AMP-bd_C"/>
</dbReference>
<evidence type="ECO:0000313" key="7">
    <source>
        <dbReference type="Proteomes" id="UP000634660"/>
    </source>
</evidence>
<dbReference type="SUPFAM" id="SSF56801">
    <property type="entry name" value="Acetyl-CoA synthetase-like"/>
    <property type="match status" value="1"/>
</dbReference>
<dbReference type="InterPro" id="IPR029058">
    <property type="entry name" value="AB_hydrolase_fold"/>
</dbReference>
<dbReference type="Gene3D" id="3.40.50.12780">
    <property type="entry name" value="N-terminal domain of ligase-like"/>
    <property type="match status" value="1"/>
</dbReference>
<dbReference type="InterPro" id="IPR000873">
    <property type="entry name" value="AMP-dep_synth/lig_dom"/>
</dbReference>
<dbReference type="InterPro" id="IPR006162">
    <property type="entry name" value="Ppantetheine_attach_site"/>
</dbReference>
<feature type="compositionally biased region" description="Pro residues" evidence="4">
    <location>
        <begin position="1"/>
        <end position="21"/>
    </location>
</feature>
<protein>
    <recommendedName>
        <fullName evidence="5">Carrier domain-containing protein</fullName>
    </recommendedName>
</protein>
<dbReference type="InterPro" id="IPR020845">
    <property type="entry name" value="AMP-binding_CS"/>
</dbReference>
<dbReference type="InterPro" id="IPR009081">
    <property type="entry name" value="PP-bd_ACP"/>
</dbReference>
<evidence type="ECO:0000259" key="5">
    <source>
        <dbReference type="PROSITE" id="PS50075"/>
    </source>
</evidence>
<dbReference type="PROSITE" id="PS50075">
    <property type="entry name" value="CARRIER"/>
    <property type="match status" value="1"/>
</dbReference>
<comment type="cofactor">
    <cofactor evidence="1">
        <name>pantetheine 4'-phosphate</name>
        <dbReference type="ChEBI" id="CHEBI:47942"/>
    </cofactor>
</comment>
<accession>A0A918QQS1</accession>
<dbReference type="Proteomes" id="UP000634660">
    <property type="component" value="Unassembled WGS sequence"/>
</dbReference>
<evidence type="ECO:0000313" key="6">
    <source>
        <dbReference type="EMBL" id="GGZ68192.1"/>
    </source>
</evidence>
<dbReference type="Pfam" id="PF13193">
    <property type="entry name" value="AMP-binding_C"/>
    <property type="match status" value="1"/>
</dbReference>
<feature type="domain" description="Carrier" evidence="5">
    <location>
        <begin position="902"/>
        <end position="975"/>
    </location>
</feature>
<comment type="caution">
    <text evidence="6">The sequence shown here is derived from an EMBL/GenBank/DDBJ whole genome shotgun (WGS) entry which is preliminary data.</text>
</comment>
<evidence type="ECO:0000256" key="3">
    <source>
        <dbReference type="ARBA" id="ARBA00022553"/>
    </source>
</evidence>
<dbReference type="SUPFAM" id="SSF52777">
    <property type="entry name" value="CoA-dependent acyltransferases"/>
    <property type="match status" value="1"/>
</dbReference>
<evidence type="ECO:0000256" key="1">
    <source>
        <dbReference type="ARBA" id="ARBA00001957"/>
    </source>
</evidence>
<dbReference type="PROSITE" id="PS00012">
    <property type="entry name" value="PHOSPHOPANTETHEINE"/>
    <property type="match status" value="1"/>
</dbReference>
<dbReference type="Gene3D" id="1.10.1200.10">
    <property type="entry name" value="ACP-like"/>
    <property type="match status" value="1"/>
</dbReference>
<dbReference type="Pfam" id="PF00975">
    <property type="entry name" value="Thioesterase"/>
    <property type="match status" value="1"/>
</dbReference>
<feature type="compositionally biased region" description="Pro residues" evidence="4">
    <location>
        <begin position="30"/>
        <end position="39"/>
    </location>
</feature>
<dbReference type="GO" id="GO:0044550">
    <property type="term" value="P:secondary metabolite biosynthetic process"/>
    <property type="evidence" value="ECO:0007669"/>
    <property type="project" value="TreeGrafter"/>
</dbReference>
<sequence>MKGAPPPTNPTAPHPPAPGTPFTPTTARPAPTPAAPAPTPTRSTRPLPGTGTHEPALDTPFTPTTAPAAPTPAAPAPKPGARGGPATVPAAPPGPAGPATGPAAASAPGACAARGATGPRTAAVTRAAPAAPDAPAAPPGTGAAPEAAAASPRFTRVPRWVAADAPDEDDAAGTGAARHVVPVPDGLAAALARTAAALGARPEALLAAAHARVLATVAAERSLRTGLADGPRLRELRLTVAPSSWAELTAAAAAALGRAEPLDGPLDGPGPEAVLDLAGDTRSPLGPGEKLRVRWSTAGTRPRLELRHDPRALDAAYAERLAGYHLTALRLLTDDPAARHDRQSLLSPRETETQLHGLAGPRTELPDAVLTDLFDARVRRHPDAVAARHGARAWTYRELGARADRVARALLAAGSGAQDVAAVVMDRSLEWIATALGVLKAGAVYLPMGPDLPVDRIAAQLSAAGASFVLADPATRALAERAAAAVPAPPAVLCAREALAPLPPGDPADLRAPARVRPDDAAYVYFTSGSTGEPKGAVCEHAGLLNHLLAKAADMGLTADGATDGTDGAGPTSEVVAQTAPQGFDISLWQFAAPLLTGGATRIVSTDVLLDVDGFLDELAEGRVTVAQTVPAYLEVLVRHLERHPRDLGALRTVSVTGEVLAPDLVRRWFALCPDITLVNAYGATEVCDDTLHEVLDRAPAPGRPVPLGRPLPNVRAYVLDEHLALVPLGSAGEIAFSGVCVGRGYAHDEDRTRQVFVPDPFRAGTRMYRTGDFGRWLPDGRMEFLGRHDEQVKIRGFRIELGEIEHRLLAVPGVREAAVAVVGDAGVHRHLVAFFTTDDDATGPPVGHARDRLAAELPDYMVPSYLHPLRRLPRTANGKADKKALAELASTLGHGGDGHTGPATATERRLAMLWAEVLGVPLERIGRHDNFFSLGASSLATVRVSVRLDRALSLTELVAHPVLADLAALLDGRDRGEPREPAPPLLHPLLAVRKPRHTLVCLPYAGGSALNFRALATELEHDGIAVLGAELPGHDFAAEDEPLEELTALAARARDEILARVTTPVLLWGHSSGAATALETARLLQEAGRPAARVFLGGRLLPGADALRAELAEVAGADRDELLGRLRADNAYVELDAYSPERAAAVDRAYRHDTATANRHLLRVLDAPAAHRIEAPVEVVLARDDAWTAGDPDAYRAWRAVGDRVTLHELEEGGHYFTGTRPAETADVVRRTTG</sequence>
<feature type="compositionally biased region" description="Pro residues" evidence="4">
    <location>
        <begin position="69"/>
        <end position="78"/>
    </location>
</feature>
<dbReference type="InterPro" id="IPR001031">
    <property type="entry name" value="Thioesterase"/>
</dbReference>
<dbReference type="AlphaFoldDB" id="A0A918QQS1"/>
<evidence type="ECO:0000256" key="2">
    <source>
        <dbReference type="ARBA" id="ARBA00022450"/>
    </source>
</evidence>
<dbReference type="InterPro" id="IPR045851">
    <property type="entry name" value="AMP-bd_C_sf"/>
</dbReference>
<dbReference type="Gene3D" id="3.40.50.1820">
    <property type="entry name" value="alpha/beta hydrolase"/>
    <property type="match status" value="1"/>
</dbReference>